<dbReference type="AlphaFoldDB" id="A0AAV8A2L5"/>
<dbReference type="GO" id="GO:0003924">
    <property type="term" value="F:GTPase activity"/>
    <property type="evidence" value="ECO:0007669"/>
    <property type="project" value="InterPro"/>
</dbReference>
<dbReference type="Proteomes" id="UP001146793">
    <property type="component" value="Unassembled WGS sequence"/>
</dbReference>
<gene>
    <name evidence="5" type="ORF">M0812_00288</name>
</gene>
<name>A0AAV8A2L5_9EUKA</name>
<dbReference type="Pfam" id="PF22594">
    <property type="entry name" value="GTP-eEF1A_C"/>
    <property type="match status" value="1"/>
</dbReference>
<protein>
    <submittedName>
        <fullName evidence="5">P-loop containing nucleoside triphosphate hydrolase protein</fullName>
    </submittedName>
</protein>
<proteinExistence type="inferred from homology"/>
<dbReference type="GO" id="GO:0005525">
    <property type="term" value="F:GTP binding"/>
    <property type="evidence" value="ECO:0007669"/>
    <property type="project" value="UniProtKB-KW"/>
</dbReference>
<dbReference type="SUPFAM" id="SSF52540">
    <property type="entry name" value="P-loop containing nucleoside triphosphate hydrolases"/>
    <property type="match status" value="1"/>
</dbReference>
<dbReference type="PANTHER" id="PTHR23115">
    <property type="entry name" value="TRANSLATION FACTOR"/>
    <property type="match status" value="1"/>
</dbReference>
<dbReference type="Pfam" id="PF00009">
    <property type="entry name" value="GTP_EFTU"/>
    <property type="match status" value="1"/>
</dbReference>
<evidence type="ECO:0000256" key="1">
    <source>
        <dbReference type="ARBA" id="ARBA00007249"/>
    </source>
</evidence>
<dbReference type="Gene3D" id="2.40.30.10">
    <property type="entry name" value="Translation factors"/>
    <property type="match status" value="2"/>
</dbReference>
<dbReference type="SUPFAM" id="SSF50447">
    <property type="entry name" value="Translation proteins"/>
    <property type="match status" value="1"/>
</dbReference>
<accession>A0AAV8A2L5</accession>
<dbReference type="InterPro" id="IPR009000">
    <property type="entry name" value="Transl_B-barrel_sf"/>
</dbReference>
<dbReference type="InterPro" id="IPR027417">
    <property type="entry name" value="P-loop_NTPase"/>
</dbReference>
<dbReference type="CDD" id="cd03704">
    <property type="entry name" value="eRF3_C_III"/>
    <property type="match status" value="1"/>
</dbReference>
<dbReference type="InterPro" id="IPR054696">
    <property type="entry name" value="GTP-eEF1A_C"/>
</dbReference>
<dbReference type="InterPro" id="IPR000795">
    <property type="entry name" value="T_Tr_GTP-bd_dom"/>
</dbReference>
<dbReference type="Gene3D" id="3.40.50.300">
    <property type="entry name" value="P-loop containing nucleotide triphosphate hydrolases"/>
    <property type="match status" value="1"/>
</dbReference>
<sequence length="385" mass="43429">MDLTETERQKGKTEEVGQAYFETKHRRFTILDAPGHGSFVPNMIGGAAQADVGVLVISSRKGEFETGFEKGGQTREHTILSKIMGIEDLIVVINKIDDKTVKYSEKRYQKIVNKLKPFLKRVGYDVKNRVKFCAISGMTGEGMKEPLDQKKCPWYTGKTLLEELDCLEPPKDLSGKPTRMTIIDKYRASGVIAYGKIVSGKVSKNEPYLLMPLMRKVTIAGMTNQEYPVEEARSNENTKVRLKGVEEEEFKVGYVLSSVENPVPVSKSFLAQVNLLKHESIICPGYQAVMHLHSTTIECTLSKFLAVVNVKKEKVIEKNPKFMLPNQTIVIKIEVPVPICLDIYQNNKQLGIFTLRTMGKTIAVGRVTHIFNKKRSMKKKNIKKN</sequence>
<dbReference type="InterPro" id="IPR004161">
    <property type="entry name" value="EFTu-like_2"/>
</dbReference>
<evidence type="ECO:0000313" key="6">
    <source>
        <dbReference type="Proteomes" id="UP001146793"/>
    </source>
</evidence>
<keyword evidence="2" id="KW-0547">Nucleotide-binding</keyword>
<dbReference type="Pfam" id="PF03144">
    <property type="entry name" value="GTP_EFTU_D2"/>
    <property type="match status" value="1"/>
</dbReference>
<keyword evidence="3" id="KW-0342">GTP-binding</keyword>
<dbReference type="PRINTS" id="PR00315">
    <property type="entry name" value="ELONGATNFCT"/>
</dbReference>
<organism evidence="5 6">
    <name type="scientific">Anaeramoeba flamelloides</name>
    <dbReference type="NCBI Taxonomy" id="1746091"/>
    <lineage>
        <taxon>Eukaryota</taxon>
        <taxon>Metamonada</taxon>
        <taxon>Anaeramoebidae</taxon>
        <taxon>Anaeramoeba</taxon>
    </lineage>
</organism>
<comment type="caution">
    <text evidence="5">The sequence shown here is derived from an EMBL/GenBank/DDBJ whole genome shotgun (WGS) entry which is preliminary data.</text>
</comment>
<dbReference type="InterPro" id="IPR050100">
    <property type="entry name" value="TRAFAC_GTPase_members"/>
</dbReference>
<evidence type="ECO:0000256" key="3">
    <source>
        <dbReference type="ARBA" id="ARBA00023134"/>
    </source>
</evidence>
<feature type="domain" description="Tr-type G" evidence="4">
    <location>
        <begin position="1"/>
        <end position="178"/>
    </location>
</feature>
<reference evidence="5" key="1">
    <citation type="submission" date="2022-08" db="EMBL/GenBank/DDBJ databases">
        <title>Novel sulphate-reducing endosymbionts in the free-living metamonad Anaeramoeba.</title>
        <authorList>
            <person name="Jerlstrom-Hultqvist J."/>
            <person name="Cepicka I."/>
            <person name="Gallot-Lavallee L."/>
            <person name="Salas-Leiva D."/>
            <person name="Curtis B.A."/>
            <person name="Zahonova K."/>
            <person name="Pipaliya S."/>
            <person name="Dacks J."/>
            <person name="Roger A.J."/>
        </authorList>
    </citation>
    <scope>NUCLEOTIDE SEQUENCE</scope>
    <source>
        <strain evidence="5">Busselton2</strain>
    </source>
</reference>
<dbReference type="PROSITE" id="PS51722">
    <property type="entry name" value="G_TR_2"/>
    <property type="match status" value="1"/>
</dbReference>
<dbReference type="InterPro" id="IPR009001">
    <property type="entry name" value="Transl_elong_EF1A/Init_IF2_C"/>
</dbReference>
<keyword evidence="5" id="KW-0378">Hydrolase</keyword>
<comment type="similarity">
    <text evidence="1">Belongs to the TRAFAC class translation factor GTPase superfamily. Classic translation factor GTPase family. EF-Tu/EF-1A subfamily.</text>
</comment>
<dbReference type="SUPFAM" id="SSF50465">
    <property type="entry name" value="EF-Tu/eEF-1alpha/eIF2-gamma C-terminal domain"/>
    <property type="match status" value="1"/>
</dbReference>
<evidence type="ECO:0000313" key="5">
    <source>
        <dbReference type="EMBL" id="KAJ3447815.1"/>
    </source>
</evidence>
<dbReference type="EMBL" id="JANTQA010000015">
    <property type="protein sequence ID" value="KAJ3447815.1"/>
    <property type="molecule type" value="Genomic_DNA"/>
</dbReference>
<evidence type="ECO:0000256" key="2">
    <source>
        <dbReference type="ARBA" id="ARBA00022741"/>
    </source>
</evidence>
<evidence type="ECO:0000259" key="4">
    <source>
        <dbReference type="PROSITE" id="PS51722"/>
    </source>
</evidence>